<dbReference type="AlphaFoldDB" id="A0A162GPL9"/>
<protein>
    <submittedName>
        <fullName evidence="2">Uncharacterized protein</fullName>
    </submittedName>
</protein>
<comment type="caution">
    <text evidence="2">The sequence shown here is derived from an EMBL/GenBank/DDBJ whole genome shotgun (WGS) entry which is preliminary data.</text>
</comment>
<feature type="signal peptide" evidence="1">
    <location>
        <begin position="1"/>
        <end position="20"/>
    </location>
</feature>
<name>A0A162GPL9_BDEBC</name>
<feature type="chain" id="PRO_5007834473" evidence="1">
    <location>
        <begin position="21"/>
        <end position="135"/>
    </location>
</feature>
<keyword evidence="1" id="KW-0732">Signal</keyword>
<evidence type="ECO:0000313" key="2">
    <source>
        <dbReference type="EMBL" id="KYG68642.1"/>
    </source>
</evidence>
<reference evidence="2 3" key="1">
    <citation type="submission" date="2016-03" db="EMBL/GenBank/DDBJ databases">
        <authorList>
            <person name="Ploux O."/>
        </authorList>
    </citation>
    <scope>NUCLEOTIDE SEQUENCE [LARGE SCALE GENOMIC DNA]</scope>
    <source>
        <strain evidence="2 3">EC13</strain>
    </source>
</reference>
<evidence type="ECO:0000256" key="1">
    <source>
        <dbReference type="SAM" id="SignalP"/>
    </source>
</evidence>
<dbReference type="RefSeq" id="WP_063205336.1">
    <property type="nucleotide sequence ID" value="NZ_LUKD01000001.1"/>
</dbReference>
<organism evidence="2 3">
    <name type="scientific">Bdellovibrio bacteriovorus</name>
    <dbReference type="NCBI Taxonomy" id="959"/>
    <lineage>
        <taxon>Bacteria</taxon>
        <taxon>Pseudomonadati</taxon>
        <taxon>Bdellovibrionota</taxon>
        <taxon>Bdellovibrionia</taxon>
        <taxon>Bdellovibrionales</taxon>
        <taxon>Pseudobdellovibrionaceae</taxon>
        <taxon>Bdellovibrio</taxon>
    </lineage>
</organism>
<dbReference type="OrthoDB" id="9828057at2"/>
<evidence type="ECO:0000313" key="3">
    <source>
        <dbReference type="Proteomes" id="UP000075799"/>
    </source>
</evidence>
<accession>A0A162GPL9</accession>
<gene>
    <name evidence="2" type="ORF">AZI87_05240</name>
</gene>
<dbReference type="EMBL" id="LUKD01000001">
    <property type="protein sequence ID" value="KYG68642.1"/>
    <property type="molecule type" value="Genomic_DNA"/>
</dbReference>
<proteinExistence type="predicted"/>
<dbReference type="Proteomes" id="UP000075799">
    <property type="component" value="Unassembled WGS sequence"/>
</dbReference>
<sequence>MSKFKILAMALCLAPMTSVAQNKPRQSALENAEWVYWALSHTFPEYKKSIGPDAYEFYLPQLECRSIDIREEGEPVIKVECNGRPATELFLTLLNAGAPVSREKNGASHIKLRNIACGVEDLGAEQPEYYCTAIQ</sequence>